<proteinExistence type="predicted"/>
<dbReference type="Proteomes" id="UP000092993">
    <property type="component" value="Unassembled WGS sequence"/>
</dbReference>
<dbReference type="InterPro" id="IPR019446">
    <property type="entry name" value="BMT5-like"/>
</dbReference>
<evidence type="ECO:0000313" key="3">
    <source>
        <dbReference type="EMBL" id="OBZ79178.1"/>
    </source>
</evidence>
<accession>A0A1C7MQQ8</accession>
<comment type="caution">
    <text evidence="3">The sequence shown here is derived from an EMBL/GenBank/DDBJ whole genome shotgun (WGS) entry which is preliminary data.</text>
</comment>
<keyword evidence="4" id="KW-1185">Reference proteome</keyword>
<evidence type="ECO:0000259" key="2">
    <source>
        <dbReference type="Pfam" id="PF10354"/>
    </source>
</evidence>
<gene>
    <name evidence="3" type="primary">bmt5</name>
    <name evidence="3" type="ORF">A0H81_01281</name>
</gene>
<protein>
    <submittedName>
        <fullName evidence="3">25S rRNA (Uridine-N(3))-methyltransferase</fullName>
    </submittedName>
</protein>
<dbReference type="PANTHER" id="PTHR11538">
    <property type="entry name" value="PHENYLALANYL-TRNA SYNTHETASE"/>
    <property type="match status" value="1"/>
</dbReference>
<dbReference type="PANTHER" id="PTHR11538:SF26">
    <property type="entry name" value="FERREDOXIN-FOLD ANTICODON-BINDING DOMAIN-CONTAINING PROTEIN 1"/>
    <property type="match status" value="1"/>
</dbReference>
<reference evidence="3 4" key="1">
    <citation type="submission" date="2016-03" db="EMBL/GenBank/DDBJ databases">
        <title>Whole genome sequencing of Grifola frondosa 9006-11.</title>
        <authorList>
            <person name="Min B."/>
            <person name="Park H."/>
            <person name="Kim J.-G."/>
            <person name="Cho H."/>
            <person name="Oh Y.-L."/>
            <person name="Kong W.-S."/>
            <person name="Choi I.-G."/>
        </authorList>
    </citation>
    <scope>NUCLEOTIDE SEQUENCE [LARGE SCALE GENOMIC DNA]</scope>
    <source>
        <strain evidence="3 4">9006-11</strain>
    </source>
</reference>
<organism evidence="3 4">
    <name type="scientific">Grifola frondosa</name>
    <name type="common">Maitake</name>
    <name type="synonym">Polyporus frondosus</name>
    <dbReference type="NCBI Taxonomy" id="5627"/>
    <lineage>
        <taxon>Eukaryota</taxon>
        <taxon>Fungi</taxon>
        <taxon>Dikarya</taxon>
        <taxon>Basidiomycota</taxon>
        <taxon>Agaricomycotina</taxon>
        <taxon>Agaricomycetes</taxon>
        <taxon>Polyporales</taxon>
        <taxon>Grifolaceae</taxon>
        <taxon>Grifola</taxon>
    </lineage>
</organism>
<dbReference type="GO" id="GO:0070042">
    <property type="term" value="F:rRNA (uridine-N3-)-methyltransferase activity"/>
    <property type="evidence" value="ECO:0007669"/>
    <property type="project" value="InterPro"/>
</dbReference>
<dbReference type="EMBL" id="LUGG01000001">
    <property type="protein sequence ID" value="OBZ79178.1"/>
    <property type="molecule type" value="Genomic_DNA"/>
</dbReference>
<dbReference type="OMA" id="YPGYKHA"/>
<dbReference type="GO" id="GO:0005737">
    <property type="term" value="C:cytoplasm"/>
    <property type="evidence" value="ECO:0007669"/>
    <property type="project" value="TreeGrafter"/>
</dbReference>
<dbReference type="STRING" id="5627.A0A1C7MQQ8"/>
<feature type="region of interest" description="Disordered" evidence="1">
    <location>
        <begin position="311"/>
        <end position="333"/>
    </location>
</feature>
<name>A0A1C7MQQ8_GRIFR</name>
<dbReference type="OrthoDB" id="273345at2759"/>
<dbReference type="GO" id="GO:0070475">
    <property type="term" value="P:rRNA base methylation"/>
    <property type="evidence" value="ECO:0007669"/>
    <property type="project" value="InterPro"/>
</dbReference>
<dbReference type="AlphaFoldDB" id="A0A1C7MQQ8"/>
<evidence type="ECO:0000313" key="4">
    <source>
        <dbReference type="Proteomes" id="UP000092993"/>
    </source>
</evidence>
<evidence type="ECO:0000256" key="1">
    <source>
        <dbReference type="SAM" id="MobiDB-lite"/>
    </source>
</evidence>
<keyword evidence="3" id="KW-0808">Transferase</keyword>
<feature type="region of interest" description="Disordered" evidence="1">
    <location>
        <begin position="1"/>
        <end position="82"/>
    </location>
</feature>
<sequence>MRKQRLRNPFFGAFKQITSEHNDGQRQRRKKTSLKAALSSQQSRLKKKQEATQAAQLAEKSKKGAQSKGKGKATPPQTTIPFHPTDNILLIGEGNFSFARALVLRPPASLQYLPAENVTATAYDSEEECFSKYPDAREIVRELREKGAEIVFSVDATKLEKCAILKGKKWDKIVWNFPHAGKGITDQDRNILSNQLLLLGFLRSASNFLAAGPIPSIMRPRKRKQDPDGDEDDVDASDAEAEPDSLHTSNVKARGTILVTLRNVPPYTLWNLPKLAKSPPPPSSTGVQPNPHYIQLRSFAFQRQEWSGYEHRMTKGERANGQGKTGEGGEDRTWEFCLKD</sequence>
<feature type="region of interest" description="Disordered" evidence="1">
    <location>
        <begin position="218"/>
        <end position="248"/>
    </location>
</feature>
<feature type="compositionally biased region" description="Acidic residues" evidence="1">
    <location>
        <begin position="228"/>
        <end position="243"/>
    </location>
</feature>
<keyword evidence="3" id="KW-0489">Methyltransferase</keyword>
<feature type="domain" description="25S rRNA (uridine-N(3))-methyltransferase BMT5-like" evidence="2">
    <location>
        <begin position="89"/>
        <end position="312"/>
    </location>
</feature>
<dbReference type="Pfam" id="PF10354">
    <property type="entry name" value="BMT5-like"/>
    <property type="match status" value="1"/>
</dbReference>